<evidence type="ECO:0000313" key="3">
    <source>
        <dbReference type="EMBL" id="QTG01837.1"/>
    </source>
</evidence>
<dbReference type="Proteomes" id="UP000663912">
    <property type="component" value="Chromosome 2"/>
</dbReference>
<dbReference type="SUPFAM" id="SSF53335">
    <property type="entry name" value="S-adenosyl-L-methionine-dependent methyltransferases"/>
    <property type="match status" value="1"/>
</dbReference>
<dbReference type="Pfam" id="PF08241">
    <property type="entry name" value="Methyltransf_11"/>
    <property type="match status" value="1"/>
</dbReference>
<proteinExistence type="predicted"/>
<evidence type="ECO:0000313" key="5">
    <source>
        <dbReference type="Proteomes" id="UP000822331"/>
    </source>
</evidence>
<keyword evidence="3" id="KW-0808">Transferase</keyword>
<evidence type="ECO:0000313" key="2">
    <source>
        <dbReference type="EMBL" id="NTF37982.1"/>
    </source>
</evidence>
<reference evidence="2 5" key="1">
    <citation type="journal article" date="2020" name="Science">
        <title>Unexpected conservation and global transmission of agrobacterial virulence plasmids.</title>
        <authorList>
            <person name="Weisberg A.J."/>
            <person name="Davis E.W. 2nd"/>
            <person name="Tabima J."/>
            <person name="Belcher M.S."/>
            <person name="Miller M."/>
            <person name="Kuo C.H."/>
            <person name="Loper J.E."/>
            <person name="Grunwald N.J."/>
            <person name="Putnam M.L."/>
            <person name="Chang J.H."/>
        </authorList>
    </citation>
    <scope>NUCLEOTIDE SEQUENCE [LARGE SCALE GENOMIC DNA]</scope>
    <source>
        <strain evidence="2 5">A19/93</strain>
    </source>
</reference>
<feature type="domain" description="Methyltransferase type 11" evidence="1">
    <location>
        <begin position="156"/>
        <end position="204"/>
    </location>
</feature>
<reference evidence="3" key="2">
    <citation type="submission" date="2020-02" db="EMBL/GenBank/DDBJ databases">
        <title>Unexpected conservation and global transmission of agrobacterial virulence plasmids.</title>
        <authorList>
            <person name="Weisberg A.J."/>
            <person name="Davis E.W. II"/>
            <person name="Tabima J.R."/>
            <person name="Belcher M.S."/>
            <person name="Miller M."/>
            <person name="Kuo C.-H."/>
            <person name="Loper J.E."/>
            <person name="Grunwald N.J."/>
            <person name="Putnam M.L."/>
            <person name="Chang J.H."/>
        </authorList>
    </citation>
    <scope>NUCLEOTIDE SEQUENCE</scope>
    <source>
        <strain evidence="3">W2/73</strain>
    </source>
</reference>
<dbReference type="GO" id="GO:0032259">
    <property type="term" value="P:methylation"/>
    <property type="evidence" value="ECO:0007669"/>
    <property type="project" value="UniProtKB-KW"/>
</dbReference>
<dbReference type="EMBL" id="JAAMCP010000008">
    <property type="protein sequence ID" value="NTF37982.1"/>
    <property type="molecule type" value="Genomic_DNA"/>
</dbReference>
<evidence type="ECO:0000313" key="4">
    <source>
        <dbReference type="Proteomes" id="UP000663912"/>
    </source>
</evidence>
<accession>A0AAE7RA30</accession>
<evidence type="ECO:0000259" key="1">
    <source>
        <dbReference type="Pfam" id="PF08241"/>
    </source>
</evidence>
<keyword evidence="3" id="KW-0489">Methyltransferase</keyword>
<dbReference type="CDD" id="cd02440">
    <property type="entry name" value="AdoMet_MTases"/>
    <property type="match status" value="1"/>
</dbReference>
<dbReference type="EMBL" id="CP049207">
    <property type="protein sequence ID" value="QTG01837.1"/>
    <property type="molecule type" value="Genomic_DNA"/>
</dbReference>
<dbReference type="KEGG" id="arui:G6M88_15270"/>
<dbReference type="InterPro" id="IPR013216">
    <property type="entry name" value="Methyltransf_11"/>
</dbReference>
<dbReference type="RefSeq" id="WP_141680599.1">
    <property type="nucleotide sequence ID" value="NZ_CP049207.1"/>
</dbReference>
<sequence length="332" mass="37306">MRGSIVVEELADDVNFDEDLYLKSNPDVAASISVGHFSSGREHFVKHGRFEGRKFRYGVEKIAEARKAKLKKIEPLLRTDMKMTQKDGKLNFLTSELRKSMRIVSTDNISAHGYSGKVLEMISRHDLVLDCGCGRRPEYFHNVINYEIVDYDTTDVIGVGERLPFKDNSFDAVVSIAVLEHVRDPFVCAQEISRVLKPGGELYCSVPFLQPYHGYPHHYFNATHQGIQRLFEDDLDIGGVSSGGAGHPIFTLHWLLRSWVHGLPDETKKQFTSMSIAEILASEPDVFLTHSISDLNAESLRELACSFEMTATKPSRARKFISGLLPNFRAGG</sequence>
<organism evidence="3 4">
    <name type="scientific">Agrobacterium rubi</name>
    <dbReference type="NCBI Taxonomy" id="28099"/>
    <lineage>
        <taxon>Bacteria</taxon>
        <taxon>Pseudomonadati</taxon>
        <taxon>Pseudomonadota</taxon>
        <taxon>Alphaproteobacteria</taxon>
        <taxon>Hyphomicrobiales</taxon>
        <taxon>Rhizobiaceae</taxon>
        <taxon>Rhizobium/Agrobacterium group</taxon>
        <taxon>Agrobacterium</taxon>
    </lineage>
</organism>
<dbReference type="AlphaFoldDB" id="A0AAE7RA30"/>
<dbReference type="Gene3D" id="3.40.50.150">
    <property type="entry name" value="Vaccinia Virus protein VP39"/>
    <property type="match status" value="1"/>
</dbReference>
<protein>
    <submittedName>
        <fullName evidence="3">Class I SAM-dependent methyltransferase</fullName>
    </submittedName>
</protein>
<keyword evidence="5" id="KW-1185">Reference proteome</keyword>
<name>A0AAE7RA30_9HYPH</name>
<dbReference type="GO" id="GO:0008757">
    <property type="term" value="F:S-adenosylmethionine-dependent methyltransferase activity"/>
    <property type="evidence" value="ECO:0007669"/>
    <property type="project" value="InterPro"/>
</dbReference>
<dbReference type="Proteomes" id="UP000822331">
    <property type="component" value="Unassembled WGS sequence"/>
</dbReference>
<dbReference type="InterPro" id="IPR029063">
    <property type="entry name" value="SAM-dependent_MTases_sf"/>
</dbReference>
<gene>
    <name evidence="2" type="ORF">G6L72_14850</name>
    <name evidence="3" type="ORF">G6M88_15270</name>
</gene>